<organism evidence="1 2">
    <name type="scientific">Vicia faba</name>
    <name type="common">Broad bean</name>
    <name type="synonym">Faba vulgaris</name>
    <dbReference type="NCBI Taxonomy" id="3906"/>
    <lineage>
        <taxon>Eukaryota</taxon>
        <taxon>Viridiplantae</taxon>
        <taxon>Streptophyta</taxon>
        <taxon>Embryophyta</taxon>
        <taxon>Tracheophyta</taxon>
        <taxon>Spermatophyta</taxon>
        <taxon>Magnoliopsida</taxon>
        <taxon>eudicotyledons</taxon>
        <taxon>Gunneridae</taxon>
        <taxon>Pentapetalae</taxon>
        <taxon>rosids</taxon>
        <taxon>fabids</taxon>
        <taxon>Fabales</taxon>
        <taxon>Fabaceae</taxon>
        <taxon>Papilionoideae</taxon>
        <taxon>50 kb inversion clade</taxon>
        <taxon>NPAAA clade</taxon>
        <taxon>Hologalegina</taxon>
        <taxon>IRL clade</taxon>
        <taxon>Fabeae</taxon>
        <taxon>Vicia</taxon>
    </lineage>
</organism>
<evidence type="ECO:0000313" key="1">
    <source>
        <dbReference type="EMBL" id="CAI8587367.1"/>
    </source>
</evidence>
<protein>
    <submittedName>
        <fullName evidence="1">Uncharacterized protein</fullName>
    </submittedName>
</protein>
<sequence>MVDWENGIQTHFWLDNWLDEPLVTKFEILDIFHNTLNSKVLIMEKLVGNITTNNSNASISNFTFLKSLDISIHPTKPLQIKEVFWSPPPLGWLKCNIDGLARGPLYAHILWWYLLR</sequence>
<dbReference type="EMBL" id="OX451736">
    <property type="protein sequence ID" value="CAI8587367.1"/>
    <property type="molecule type" value="Genomic_DNA"/>
</dbReference>
<gene>
    <name evidence="1" type="ORF">VFH_I296560</name>
</gene>
<reference evidence="1 2" key="1">
    <citation type="submission" date="2023-01" db="EMBL/GenBank/DDBJ databases">
        <authorList>
            <person name="Kreplak J."/>
        </authorList>
    </citation>
    <scope>NUCLEOTIDE SEQUENCE [LARGE SCALE GENOMIC DNA]</scope>
</reference>
<dbReference type="Proteomes" id="UP001157006">
    <property type="component" value="Chromosome 1L"/>
</dbReference>
<evidence type="ECO:0000313" key="2">
    <source>
        <dbReference type="Proteomes" id="UP001157006"/>
    </source>
</evidence>
<proteinExistence type="predicted"/>
<keyword evidence="2" id="KW-1185">Reference proteome</keyword>
<accession>A0AAV0YS50</accession>
<name>A0AAV0YS50_VICFA</name>
<dbReference type="AlphaFoldDB" id="A0AAV0YS50"/>